<feature type="region of interest" description="Disordered" evidence="2">
    <location>
        <begin position="269"/>
        <end position="321"/>
    </location>
</feature>
<proteinExistence type="predicted"/>
<evidence type="ECO:0000256" key="3">
    <source>
        <dbReference type="SAM" id="SignalP"/>
    </source>
</evidence>
<sequence>MRKLLFFSLLVLAEWSSCQAEERLTQLLAKERPKTKEELAAEQAAKAKEEKARAKARKAEEEAAKAGPSKSKQALEKLLSPEIFRGHGRAYVVPGQGEVKFVTAEGDEMTQQQATAKLRQQEEDARIARVEEEKEKKEIEEAMKRRRAEQKRGPPVVYKYIYTSANMRQAGDVEVLEEVATVAVIFSLVSGGLVYMCVKRGQRQQADPRERRDPTNGLFDVMTHKMRLQDAGEEEYFRAFPSENDREAYSPESQQKLKVKTLFTQVEGYRHGGRVTKKNRNAEPREEPTQILVREKLKEKVKKSKESASDASLESALQPEP</sequence>
<protein>
    <submittedName>
        <fullName evidence="4">Uncharacterized protein</fullName>
    </submittedName>
</protein>
<feature type="chain" id="PRO_5030608761" evidence="3">
    <location>
        <begin position="21"/>
        <end position="321"/>
    </location>
</feature>
<accession>A0A7S0WGB0</accession>
<feature type="coiled-coil region" evidence="1">
    <location>
        <begin position="111"/>
        <end position="152"/>
    </location>
</feature>
<keyword evidence="3" id="KW-0732">Signal</keyword>
<name>A0A7S0WGB0_9CHLO</name>
<feature type="compositionally biased region" description="Basic and acidic residues" evidence="2">
    <location>
        <begin position="280"/>
        <end position="308"/>
    </location>
</feature>
<dbReference type="AlphaFoldDB" id="A0A7S0WGB0"/>
<keyword evidence="1" id="KW-0175">Coiled coil</keyword>
<reference evidence="4" key="1">
    <citation type="submission" date="2021-01" db="EMBL/GenBank/DDBJ databases">
        <authorList>
            <person name="Corre E."/>
            <person name="Pelletier E."/>
            <person name="Niang G."/>
            <person name="Scheremetjew M."/>
            <person name="Finn R."/>
            <person name="Kale V."/>
            <person name="Holt S."/>
            <person name="Cochrane G."/>
            <person name="Meng A."/>
            <person name="Brown T."/>
            <person name="Cohen L."/>
        </authorList>
    </citation>
    <scope>NUCLEOTIDE SEQUENCE</scope>
    <source>
        <strain evidence="4">CCMP722</strain>
    </source>
</reference>
<feature type="signal peptide" evidence="3">
    <location>
        <begin position="1"/>
        <end position="20"/>
    </location>
</feature>
<feature type="compositionally biased region" description="Low complexity" evidence="2">
    <location>
        <begin position="309"/>
        <end position="321"/>
    </location>
</feature>
<gene>
    <name evidence="4" type="ORF">POBO1169_LOCUS8492</name>
</gene>
<organism evidence="4">
    <name type="scientific">Pyramimonas obovata</name>
    <dbReference type="NCBI Taxonomy" id="1411642"/>
    <lineage>
        <taxon>Eukaryota</taxon>
        <taxon>Viridiplantae</taxon>
        <taxon>Chlorophyta</taxon>
        <taxon>Pyramimonadophyceae</taxon>
        <taxon>Pyramimonadales</taxon>
        <taxon>Pyramimonadaceae</taxon>
        <taxon>Pyramimonas</taxon>
        <taxon>Pyramimonas incertae sedis</taxon>
    </lineage>
</organism>
<evidence type="ECO:0000256" key="1">
    <source>
        <dbReference type="SAM" id="Coils"/>
    </source>
</evidence>
<feature type="region of interest" description="Disordered" evidence="2">
    <location>
        <begin position="31"/>
        <end position="73"/>
    </location>
</feature>
<evidence type="ECO:0000256" key="2">
    <source>
        <dbReference type="SAM" id="MobiDB-lite"/>
    </source>
</evidence>
<dbReference type="EMBL" id="HBFA01016581">
    <property type="protein sequence ID" value="CAD8666113.1"/>
    <property type="molecule type" value="Transcribed_RNA"/>
</dbReference>
<evidence type="ECO:0000313" key="4">
    <source>
        <dbReference type="EMBL" id="CAD8666113.1"/>
    </source>
</evidence>
<feature type="compositionally biased region" description="Basic and acidic residues" evidence="2">
    <location>
        <begin position="31"/>
        <end position="64"/>
    </location>
</feature>